<feature type="compositionally biased region" description="Basic and acidic residues" evidence="1">
    <location>
        <begin position="661"/>
        <end position="677"/>
    </location>
</feature>
<feature type="region of interest" description="Disordered" evidence="1">
    <location>
        <begin position="1259"/>
        <end position="1283"/>
    </location>
</feature>
<name>A0A8H4J5D4_9PEZI</name>
<feature type="compositionally biased region" description="Low complexity" evidence="1">
    <location>
        <begin position="460"/>
        <end position="478"/>
    </location>
</feature>
<sequence>MEADAFTEDDLPPRNVRFEEVTTDTVSPSVSIEPPASSQRYAPDWEATRFEEDGESSQVDSNINFEPNLHQFPRGIEVHPARYVPIGRTEYSHMRRDPDGNMDDSYQRGSLPGPRNPQANGSEVITISDDDSHSNSTEEEQVPFVTSSQNPRQNRHLTEHRSQQQLPRQLVQDRFGERDSRSYYTNGQGYVTDVDHQQKRYKDRPRGQLHRGGRDKTKALAYTQTDDESLMRNIPRHMNDDETISDGIRLSKRSHSPENHLPSLRATKRQHVRTEINNDNNPEGSHSRPLKHQMSSSKISTQQSDKVSYPRRIQSSSQVGPRAQAFMDEDSDEDPWPLPDKNLAVKRVVDEKASLDRAQQGDSYSPKKLNSLFKSSLTSQSVNDRELPGRSATQYFRPRPGETKSSKSLEGNVEMFDLTGGATGSAGMRLPPANASGYRTSFPKLARTITRVTDSPVPPSLGSSSRLAASSPASSTSTNFKPSQRQLLDEAARRIRESNTEEEYTRASISATPQPKKRYIKLTQPKRPPSKPSLLTLSRPQPASDPRDPIEISSAQVSSDDTDTDDSDGNDAPNINRSRSNAPSNNQKTKPTREVESRSNEPNEGPSTDIATAGIGGAIRKPTTRRERNTNAAIIRRALREQDRRDALAAKKALAQPSKPDAAKTKSSEDKGDEESAWKQAMTAIDGMRKSPALQPRRPNPVGHGKDNGGSTTIVGADENHSSSDDESGVEQDDPFKLLEEEKRREEAKKKVARDKKSLARAKARQAKLEAEIEATQKLAKGIQVHTADSEAEKVQRGAAAKNKAGQRKKRAESLGPKSSEFVGEDPDHEDFEDGTNEGMDGQDFLDNANVGLDQNEDMEAEMAQTEEDHFEADEQLEQDADGELDDLFNEPEPAENHDRNPAEGSDTSAGQEQDSQLKLANGNENEAEKAKTTDAKPGVRGGEQGVGSINEDEEAGKGHEIRVVRRDEATQNTNADSITQSVSTAPTSPETSRFTAFPEPAGTSSGGENALDKGQPSILQAALANVTRGPSKDQSNSRPEVRKPPPASAREAAQRNAARREQALAKGPLKKTSESLDQLLGTQSSGSKKGKTVNGVSHEGKPARPAGRPKNSALMPAHKPKSQISSGTHRKADRLPREESLMSPKATKKNGVMVAQGPVRKPDTVLNNPDSTDFGLLVEKTPSTPSSLITEDDKKIHYWKEKGLKWDEIRTLYAALTGKKFTKAGLQGRLKRVLACWPELKKEKESKEPMGLAALVAEKEAEKEAEEEDAPQPPQLGGKKWDPNAYEQYMANQQALADFLTDGEESEDDYEGSEDEKSSPTMVTRTVIEPEPLDENEVWFQYHVNRKYWTADSPEDQADEIRIGLAAYNTLVEANTAAGKEIQLTRFGIPGASAQCSSFTCNRDENGMQHYRAESALGIVLVYVSRSLRSPLSPESVERRPTVTSAQNSWLSKRHWIARSKEIHITTTYTAVPGLPSGPEDEAGIDALFEESSEPRYAQSQHRHESNHRLIGAYTVRDLANREAGRALLEACAPKGASINAAVERAEMQRVIYSQVDELEVEGELFTASGELPGSGGGDGEAPVEVVVWVEECVLGGPRNI</sequence>
<feature type="region of interest" description="Disordered" evidence="1">
    <location>
        <begin position="782"/>
        <end position="1190"/>
    </location>
</feature>
<accession>A0A8H4J5D4</accession>
<feature type="compositionally biased region" description="Polar residues" evidence="1">
    <location>
        <begin position="275"/>
        <end position="284"/>
    </location>
</feature>
<feature type="compositionally biased region" description="Basic and acidic residues" evidence="1">
    <location>
        <begin position="638"/>
        <end position="649"/>
    </location>
</feature>
<dbReference type="EMBL" id="WWBZ02000001">
    <property type="protein sequence ID" value="KAF4313051.1"/>
    <property type="molecule type" value="Genomic_DNA"/>
</dbReference>
<dbReference type="OrthoDB" id="3946324at2759"/>
<feature type="region of interest" description="Disordered" evidence="1">
    <location>
        <begin position="20"/>
        <end position="43"/>
    </location>
</feature>
<organism evidence="2 3">
    <name type="scientific">Botryosphaeria dothidea</name>
    <dbReference type="NCBI Taxonomy" id="55169"/>
    <lineage>
        <taxon>Eukaryota</taxon>
        <taxon>Fungi</taxon>
        <taxon>Dikarya</taxon>
        <taxon>Ascomycota</taxon>
        <taxon>Pezizomycotina</taxon>
        <taxon>Dothideomycetes</taxon>
        <taxon>Dothideomycetes incertae sedis</taxon>
        <taxon>Botryosphaeriales</taxon>
        <taxon>Botryosphaeriaceae</taxon>
        <taxon>Botryosphaeria</taxon>
    </lineage>
</organism>
<feature type="compositionally biased region" description="Acidic residues" evidence="1">
    <location>
        <begin position="855"/>
        <end position="894"/>
    </location>
</feature>
<feature type="compositionally biased region" description="Basic and acidic residues" evidence="1">
    <location>
        <begin position="734"/>
        <end position="758"/>
    </location>
</feature>
<feature type="compositionally biased region" description="Polar residues" evidence="1">
    <location>
        <begin position="971"/>
        <end position="995"/>
    </location>
</feature>
<evidence type="ECO:0000256" key="1">
    <source>
        <dbReference type="SAM" id="MobiDB-lite"/>
    </source>
</evidence>
<comment type="caution">
    <text evidence="2">The sequence shown here is derived from an EMBL/GenBank/DDBJ whole genome shotgun (WGS) entry which is preliminary data.</text>
</comment>
<feature type="compositionally biased region" description="Polar residues" evidence="1">
    <location>
        <begin position="573"/>
        <end position="589"/>
    </location>
</feature>
<feature type="compositionally biased region" description="Basic and acidic residues" evidence="1">
    <location>
        <begin position="90"/>
        <end position="99"/>
    </location>
</feature>
<feature type="compositionally biased region" description="Basic and acidic residues" evidence="1">
    <location>
        <begin position="591"/>
        <end position="601"/>
    </location>
</feature>
<feature type="compositionally biased region" description="Basic and acidic residues" evidence="1">
    <location>
        <begin position="487"/>
        <end position="505"/>
    </location>
</feature>
<feature type="region of interest" description="Disordered" evidence="1">
    <location>
        <begin position="450"/>
        <end position="767"/>
    </location>
</feature>
<keyword evidence="3" id="KW-1185">Reference proteome</keyword>
<feature type="compositionally biased region" description="Acidic residues" evidence="1">
    <location>
        <begin position="823"/>
        <end position="836"/>
    </location>
</feature>
<gene>
    <name evidence="2" type="ORF">GTA08_BOTSDO00648</name>
</gene>
<feature type="compositionally biased region" description="Basic and acidic residues" evidence="1">
    <location>
        <begin position="193"/>
        <end position="218"/>
    </location>
</feature>
<feature type="compositionally biased region" description="Polar residues" evidence="1">
    <location>
        <begin position="906"/>
        <end position="925"/>
    </location>
</feature>
<feature type="region of interest" description="Disordered" evidence="1">
    <location>
        <begin position="377"/>
        <end position="411"/>
    </location>
</feature>
<proteinExistence type="predicted"/>
<feature type="region of interest" description="Disordered" evidence="1">
    <location>
        <begin position="1303"/>
        <end position="1323"/>
    </location>
</feature>
<evidence type="ECO:0000313" key="2">
    <source>
        <dbReference type="EMBL" id="KAF4313051.1"/>
    </source>
</evidence>
<feature type="compositionally biased region" description="Polar residues" evidence="1">
    <location>
        <begin position="293"/>
        <end position="306"/>
    </location>
</feature>
<evidence type="ECO:0000313" key="3">
    <source>
        <dbReference type="Proteomes" id="UP000572817"/>
    </source>
</evidence>
<feature type="region of interest" description="Disordered" evidence="1">
    <location>
        <begin position="234"/>
        <end position="340"/>
    </location>
</feature>
<feature type="compositionally biased region" description="Basic and acidic residues" evidence="1">
    <location>
        <begin position="956"/>
        <end position="970"/>
    </location>
</feature>
<feature type="compositionally biased region" description="Acidic residues" evidence="1">
    <location>
        <begin position="560"/>
        <end position="569"/>
    </location>
</feature>
<reference evidence="2" key="1">
    <citation type="submission" date="2020-04" db="EMBL/GenBank/DDBJ databases">
        <title>Genome Assembly and Annotation of Botryosphaeria dothidea sdau 11-99, a Latent Pathogen of Apple Fruit Ring Rot in China.</title>
        <authorList>
            <person name="Yu C."/>
            <person name="Diao Y."/>
            <person name="Lu Q."/>
            <person name="Zhao J."/>
            <person name="Cui S."/>
            <person name="Peng C."/>
            <person name="He B."/>
            <person name="Liu H."/>
        </authorList>
    </citation>
    <scope>NUCLEOTIDE SEQUENCE [LARGE SCALE GENOMIC DNA]</scope>
    <source>
        <strain evidence="2">Sdau11-99</strain>
    </source>
</reference>
<protein>
    <submittedName>
        <fullName evidence="2">Uncharacterized protein</fullName>
    </submittedName>
</protein>
<feature type="compositionally biased region" description="Acidic residues" evidence="1">
    <location>
        <begin position="1303"/>
        <end position="1315"/>
    </location>
</feature>
<feature type="region of interest" description="Disordered" evidence="1">
    <location>
        <begin position="89"/>
        <end position="219"/>
    </location>
</feature>
<feature type="compositionally biased region" description="Polar residues" evidence="1">
    <location>
        <begin position="23"/>
        <end position="40"/>
    </location>
</feature>
<dbReference type="Proteomes" id="UP000572817">
    <property type="component" value="Unassembled WGS sequence"/>
</dbReference>